<accession>A0A0V0RPM3</accession>
<keyword evidence="2" id="KW-1185">Reference proteome</keyword>
<dbReference type="OrthoDB" id="10507974at2759"/>
<comment type="caution">
    <text evidence="1">The sequence shown here is derived from an EMBL/GenBank/DDBJ whole genome shotgun (WGS) entry which is preliminary data.</text>
</comment>
<proteinExistence type="predicted"/>
<dbReference type="AlphaFoldDB" id="A0A0V0RPM3"/>
<dbReference type="Proteomes" id="UP000054630">
    <property type="component" value="Unassembled WGS sequence"/>
</dbReference>
<name>A0A0V0RPM3_9BILA</name>
<gene>
    <name evidence="1" type="ORF">T07_3368</name>
</gene>
<protein>
    <submittedName>
        <fullName evidence="1">Uncharacterized protein</fullName>
    </submittedName>
</protein>
<reference evidence="1 2" key="1">
    <citation type="submission" date="2015-01" db="EMBL/GenBank/DDBJ databases">
        <title>Evolution of Trichinella species and genotypes.</title>
        <authorList>
            <person name="Korhonen P.K."/>
            <person name="Edoardo P."/>
            <person name="Giuseppe L.R."/>
            <person name="Gasser R.B."/>
        </authorList>
    </citation>
    <scope>NUCLEOTIDE SEQUENCE [LARGE SCALE GENOMIC DNA]</scope>
    <source>
        <strain evidence="1">ISS37</strain>
    </source>
</reference>
<dbReference type="EMBL" id="JYDL01000110">
    <property type="protein sequence ID" value="KRX16264.1"/>
    <property type="molecule type" value="Genomic_DNA"/>
</dbReference>
<evidence type="ECO:0000313" key="1">
    <source>
        <dbReference type="EMBL" id="KRX16264.1"/>
    </source>
</evidence>
<evidence type="ECO:0000313" key="2">
    <source>
        <dbReference type="Proteomes" id="UP000054630"/>
    </source>
</evidence>
<organism evidence="1 2">
    <name type="scientific">Trichinella nelsoni</name>
    <dbReference type="NCBI Taxonomy" id="6336"/>
    <lineage>
        <taxon>Eukaryota</taxon>
        <taxon>Metazoa</taxon>
        <taxon>Ecdysozoa</taxon>
        <taxon>Nematoda</taxon>
        <taxon>Enoplea</taxon>
        <taxon>Dorylaimia</taxon>
        <taxon>Trichinellida</taxon>
        <taxon>Trichinellidae</taxon>
        <taxon>Trichinella</taxon>
    </lineage>
</organism>
<sequence length="72" mass="8256">MNVIPYTSVPVFVHKSLSFGKGPRKVENSMPSSKNIRVKYNKRRASGEILYYKNEFQVQMLLDSETFLEGIG</sequence>